<dbReference type="FunFam" id="1.20.5.110:FF:000020">
    <property type="entry name" value="synaptobrevin homolog YKT6"/>
    <property type="match status" value="1"/>
</dbReference>
<dbReference type="GO" id="GO:0000139">
    <property type="term" value="C:Golgi membrane"/>
    <property type="evidence" value="ECO:0007669"/>
    <property type="project" value="UniProtKB-SubCell"/>
</dbReference>
<dbReference type="GO" id="GO:0030659">
    <property type="term" value="C:cytoplasmic vesicle membrane"/>
    <property type="evidence" value="ECO:0007669"/>
    <property type="project" value="UniProtKB-SubCell"/>
</dbReference>
<proteinExistence type="inferred from homology"/>
<comment type="similarity">
    <text evidence="3">Belongs to the synaptobrevin family.</text>
</comment>
<feature type="signal peptide" evidence="20">
    <location>
        <begin position="1"/>
        <end position="27"/>
    </location>
</feature>
<keyword evidence="12" id="KW-0472">Membrane</keyword>
<keyword evidence="24" id="KW-1185">Reference proteome</keyword>
<dbReference type="InterPro" id="IPR011012">
    <property type="entry name" value="Longin-like_dom_sf"/>
</dbReference>
<dbReference type="FunFam" id="3.30.450.50:FF:000013">
    <property type="entry name" value="Synaptobrevin homolog YKT6"/>
    <property type="match status" value="1"/>
</dbReference>
<dbReference type="GO" id="GO:0006888">
    <property type="term" value="P:endoplasmic reticulum to Golgi vesicle-mediated transport"/>
    <property type="evidence" value="ECO:0007669"/>
    <property type="project" value="TreeGrafter"/>
</dbReference>
<protein>
    <submittedName>
        <fullName evidence="23">YKT6 v-SNARE homolog</fullName>
    </submittedName>
</protein>
<evidence type="ECO:0000256" key="13">
    <source>
        <dbReference type="ARBA" id="ARBA00023139"/>
    </source>
</evidence>
<dbReference type="Bgee" id="ENSAMXG00000038981">
    <property type="expression patterns" value="Expressed in zone of skin and 10 other cell types or tissues"/>
</dbReference>
<keyword evidence="11 19" id="KW-0175">Coiled coil</keyword>
<evidence type="ECO:0000256" key="14">
    <source>
        <dbReference type="ARBA" id="ARBA00023288"/>
    </source>
</evidence>
<sequence>MFLICFAGVHTGIMKLLCLSVLYKGEAKSNLLKAAYELSSFGFFQRSSIQEFMTFTCGLLVERSAFGSRASVSEREYMCHVHIRDDGLAAVAIADTEYPQRVCFSLLEKVLDEFSRQVDDRQWPTGTPETIRFTMLEEYLNKYQNPREADALTRVQAEVDETKIILHKTMESLLERGEKLDDLVQKSEELGQTSKAFYKTAKKQNRCCKMM</sequence>
<feature type="chain" id="PRO_5017460064" evidence="20">
    <location>
        <begin position="28"/>
        <end position="211"/>
    </location>
</feature>
<keyword evidence="10" id="KW-0333">Golgi apparatus</keyword>
<dbReference type="SUPFAM" id="SSF64356">
    <property type="entry name" value="SNARE-like"/>
    <property type="match status" value="1"/>
</dbReference>
<evidence type="ECO:0000256" key="9">
    <source>
        <dbReference type="ARBA" id="ARBA00022927"/>
    </source>
</evidence>
<keyword evidence="14" id="KW-0449">Lipoprotein</keyword>
<dbReference type="GO" id="GO:0015031">
    <property type="term" value="P:protein transport"/>
    <property type="evidence" value="ECO:0007669"/>
    <property type="project" value="UniProtKB-KW"/>
</dbReference>
<accession>A0A3B1IEY8</accession>
<dbReference type="CDD" id="cd14824">
    <property type="entry name" value="Longin"/>
    <property type="match status" value="1"/>
</dbReference>
<dbReference type="InParanoid" id="A0A3B1IEY8"/>
<evidence type="ECO:0000313" key="24">
    <source>
        <dbReference type="Proteomes" id="UP000018467"/>
    </source>
</evidence>
<dbReference type="PANTHER" id="PTHR45806:SF1">
    <property type="entry name" value="SYNAPTOBREVIN HOMOLOG YKT6"/>
    <property type="match status" value="1"/>
</dbReference>
<dbReference type="Proteomes" id="UP000018467">
    <property type="component" value="Unassembled WGS sequence"/>
</dbReference>
<evidence type="ECO:0000259" key="21">
    <source>
        <dbReference type="PROSITE" id="PS50859"/>
    </source>
</evidence>
<keyword evidence="4" id="KW-0813">Transport</keyword>
<evidence type="ECO:0000256" key="8">
    <source>
        <dbReference type="ARBA" id="ARBA00022892"/>
    </source>
</evidence>
<reference evidence="23" key="4">
    <citation type="submission" date="2025-09" db="UniProtKB">
        <authorList>
            <consortium name="Ensembl"/>
        </authorList>
    </citation>
    <scope>IDENTIFICATION</scope>
</reference>
<dbReference type="GeneTree" id="ENSGT00390000015164"/>
<organism evidence="23 24">
    <name type="scientific">Astyanax mexicanus</name>
    <name type="common">Blind cave fish</name>
    <name type="synonym">Astyanax fasciatus mexicanus</name>
    <dbReference type="NCBI Taxonomy" id="7994"/>
    <lineage>
        <taxon>Eukaryota</taxon>
        <taxon>Metazoa</taxon>
        <taxon>Chordata</taxon>
        <taxon>Craniata</taxon>
        <taxon>Vertebrata</taxon>
        <taxon>Euteleostomi</taxon>
        <taxon>Actinopterygii</taxon>
        <taxon>Neopterygii</taxon>
        <taxon>Teleostei</taxon>
        <taxon>Ostariophysi</taxon>
        <taxon>Characiformes</taxon>
        <taxon>Characoidei</taxon>
        <taxon>Acestrorhamphidae</taxon>
        <taxon>Acestrorhamphinae</taxon>
        <taxon>Astyanax</taxon>
    </lineage>
</organism>
<comment type="function">
    <text evidence="17">Vesicular soluble NSF attachment protein receptor (v-SNARE) mediating vesicle docking and fusion to a specific acceptor cellular compartment. Functions in endoplasmic reticulum to Golgi transport; as part of a SNARE complex composed of GOSR1, GOSR2 and STX5. Functions in early/recycling endosome to TGN transport; as part of a SNARE complex composed of BET1L, GOSR1 and STX5. Has a S-palmitoyl transferase activity.</text>
</comment>
<dbReference type="GO" id="GO:0005829">
    <property type="term" value="C:cytosol"/>
    <property type="evidence" value="ECO:0007669"/>
    <property type="project" value="UniProtKB-SubCell"/>
</dbReference>
<feature type="domain" description="Longin" evidence="21">
    <location>
        <begin position="21"/>
        <end position="140"/>
    </location>
</feature>
<dbReference type="SUPFAM" id="SSF58038">
    <property type="entry name" value="SNARE fusion complex"/>
    <property type="match status" value="1"/>
</dbReference>
<keyword evidence="13" id="KW-0564">Palmitate</keyword>
<dbReference type="InterPro" id="IPR045848">
    <property type="entry name" value="R-SNARE_YKT6"/>
</dbReference>
<keyword evidence="6" id="KW-0963">Cytoplasm</keyword>
<evidence type="ECO:0000256" key="4">
    <source>
        <dbReference type="ARBA" id="ARBA00022448"/>
    </source>
</evidence>
<evidence type="ECO:0000313" key="23">
    <source>
        <dbReference type="Ensembl" id="ENSAMXP00000027819.1"/>
    </source>
</evidence>
<evidence type="ECO:0000256" key="1">
    <source>
        <dbReference type="ARBA" id="ARBA00004444"/>
    </source>
</evidence>
<evidence type="ECO:0000256" key="5">
    <source>
        <dbReference type="ARBA" id="ARBA00022481"/>
    </source>
</evidence>
<dbReference type="InterPro" id="IPR042855">
    <property type="entry name" value="V_SNARE_CC"/>
</dbReference>
<dbReference type="PROSITE" id="PS50859">
    <property type="entry name" value="LONGIN"/>
    <property type="match status" value="1"/>
</dbReference>
<keyword evidence="15" id="KW-0636">Prenylation</keyword>
<dbReference type="PROSITE" id="PS50892">
    <property type="entry name" value="V_SNARE"/>
    <property type="match status" value="1"/>
</dbReference>
<keyword evidence="7" id="KW-0808">Transferase</keyword>
<comment type="subcellular location">
    <subcellularLocation>
        <location evidence="2">Cytoplasm</location>
        <location evidence="2">Cytosol</location>
    </subcellularLocation>
    <subcellularLocation>
        <location evidence="18">Cytoplasmic vesicle membrane</location>
        <topology evidence="18">Lipid-anchor</topology>
        <orientation evidence="18">Cytoplasmic side</orientation>
    </subcellularLocation>
    <subcellularLocation>
        <location evidence="1">Golgi apparatus membrane</location>
        <topology evidence="1">Lipid-anchor</topology>
        <orientation evidence="1">Cytoplasmic side</orientation>
    </subcellularLocation>
</comment>
<dbReference type="Gene3D" id="1.20.5.110">
    <property type="match status" value="1"/>
</dbReference>
<name>A0A3B1IEY8_ASTMX</name>
<dbReference type="STRING" id="7994.ENSAMXP00000027819"/>
<reference evidence="23" key="3">
    <citation type="submission" date="2025-08" db="UniProtKB">
        <authorList>
            <consortium name="Ensembl"/>
        </authorList>
    </citation>
    <scope>IDENTIFICATION</scope>
</reference>
<reference evidence="24" key="1">
    <citation type="submission" date="2013-03" db="EMBL/GenBank/DDBJ databases">
        <authorList>
            <person name="Jeffery W."/>
            <person name="Warren W."/>
            <person name="Wilson R.K."/>
        </authorList>
    </citation>
    <scope>NUCLEOTIDE SEQUENCE</scope>
    <source>
        <strain evidence="24">female</strain>
    </source>
</reference>
<feature type="domain" description="V-SNARE coiled-coil homology" evidence="22">
    <location>
        <begin position="151"/>
        <end position="211"/>
    </location>
</feature>
<dbReference type="GO" id="GO:0016740">
    <property type="term" value="F:transferase activity"/>
    <property type="evidence" value="ECO:0007669"/>
    <property type="project" value="UniProtKB-KW"/>
</dbReference>
<evidence type="ECO:0000259" key="22">
    <source>
        <dbReference type="PROSITE" id="PS50892"/>
    </source>
</evidence>
<dbReference type="PANTHER" id="PTHR45806">
    <property type="entry name" value="SYNAPTOBREVIN HOMOLOG YKT6"/>
    <property type="match status" value="1"/>
</dbReference>
<dbReference type="InterPro" id="IPR010908">
    <property type="entry name" value="Longin_dom"/>
</dbReference>
<dbReference type="GO" id="GO:0005484">
    <property type="term" value="F:SNAP receptor activity"/>
    <property type="evidence" value="ECO:0007669"/>
    <property type="project" value="TreeGrafter"/>
</dbReference>
<evidence type="ECO:0000256" key="15">
    <source>
        <dbReference type="ARBA" id="ARBA00023289"/>
    </source>
</evidence>
<evidence type="ECO:0000256" key="6">
    <source>
        <dbReference type="ARBA" id="ARBA00022490"/>
    </source>
</evidence>
<evidence type="ECO:0000256" key="18">
    <source>
        <dbReference type="ARBA" id="ARBA00025701"/>
    </source>
</evidence>
<keyword evidence="20" id="KW-0732">Signal</keyword>
<dbReference type="Gene3D" id="3.30.450.50">
    <property type="entry name" value="Longin domain"/>
    <property type="match status" value="1"/>
</dbReference>
<dbReference type="Pfam" id="PF13774">
    <property type="entry name" value="Longin"/>
    <property type="match status" value="1"/>
</dbReference>
<evidence type="ECO:0000256" key="12">
    <source>
        <dbReference type="ARBA" id="ARBA00023136"/>
    </source>
</evidence>
<dbReference type="Ensembl" id="ENSAMXT00000031682.1">
    <property type="protein sequence ID" value="ENSAMXP00000027819.1"/>
    <property type="gene ID" value="ENSAMXG00000038981.1"/>
</dbReference>
<evidence type="ECO:0000256" key="16">
    <source>
        <dbReference type="ARBA" id="ARBA00023329"/>
    </source>
</evidence>
<keyword evidence="9" id="KW-0653">Protein transport</keyword>
<keyword evidence="16" id="KW-0968">Cytoplasmic vesicle</keyword>
<evidence type="ECO:0000256" key="11">
    <source>
        <dbReference type="ARBA" id="ARBA00023054"/>
    </source>
</evidence>
<keyword evidence="8" id="KW-0931">ER-Golgi transport</keyword>
<keyword evidence="5" id="KW-0488">Methylation</keyword>
<reference evidence="24" key="2">
    <citation type="journal article" date="2014" name="Nat. Commun.">
        <title>The cavefish genome reveals candidate genes for eye loss.</title>
        <authorList>
            <person name="McGaugh S.E."/>
            <person name="Gross J.B."/>
            <person name="Aken B."/>
            <person name="Blin M."/>
            <person name="Borowsky R."/>
            <person name="Chalopin D."/>
            <person name="Hinaux H."/>
            <person name="Jeffery W.R."/>
            <person name="Keene A."/>
            <person name="Ma L."/>
            <person name="Minx P."/>
            <person name="Murphy D."/>
            <person name="O'Quin K.E."/>
            <person name="Retaux S."/>
            <person name="Rohner N."/>
            <person name="Searle S.M."/>
            <person name="Stahl B.A."/>
            <person name="Tabin C."/>
            <person name="Volff J.N."/>
            <person name="Yoshizawa M."/>
            <person name="Warren W.C."/>
        </authorList>
    </citation>
    <scope>NUCLEOTIDE SEQUENCE [LARGE SCALE GENOMIC DNA]</scope>
    <source>
        <strain evidence="24">female</strain>
    </source>
</reference>
<evidence type="ECO:0000256" key="7">
    <source>
        <dbReference type="ARBA" id="ARBA00022679"/>
    </source>
</evidence>
<dbReference type="Pfam" id="PF00957">
    <property type="entry name" value="Synaptobrevin"/>
    <property type="match status" value="1"/>
</dbReference>
<dbReference type="AlphaFoldDB" id="A0A3B1IEY8"/>
<dbReference type="CDD" id="cd15867">
    <property type="entry name" value="R-SNARE_YKT6"/>
    <property type="match status" value="1"/>
</dbReference>
<evidence type="ECO:0000256" key="19">
    <source>
        <dbReference type="PROSITE-ProRule" id="PRU00290"/>
    </source>
</evidence>
<dbReference type="FunCoup" id="A0A3B1IEY8">
    <property type="interactions" value="2226"/>
</dbReference>
<evidence type="ECO:0000256" key="10">
    <source>
        <dbReference type="ARBA" id="ARBA00023034"/>
    </source>
</evidence>
<evidence type="ECO:0000256" key="2">
    <source>
        <dbReference type="ARBA" id="ARBA00004514"/>
    </source>
</evidence>
<evidence type="ECO:0000256" key="20">
    <source>
        <dbReference type="SAM" id="SignalP"/>
    </source>
</evidence>
<evidence type="ECO:0000256" key="3">
    <source>
        <dbReference type="ARBA" id="ARBA00008025"/>
    </source>
</evidence>
<evidence type="ECO:0000256" key="17">
    <source>
        <dbReference type="ARBA" id="ARBA00025256"/>
    </source>
</evidence>
<dbReference type="SMART" id="SM01270">
    <property type="entry name" value="Longin"/>
    <property type="match status" value="1"/>
</dbReference>